<gene>
    <name evidence="1" type="ORF">HAND1043_LOCUS10854</name>
</gene>
<dbReference type="InterPro" id="IPR011050">
    <property type="entry name" value="Pectin_lyase_fold/virulence"/>
</dbReference>
<evidence type="ECO:0000313" key="1">
    <source>
        <dbReference type="EMBL" id="CAD8744359.1"/>
    </source>
</evidence>
<accession>A0A6U4Z055</accession>
<dbReference type="AlphaFoldDB" id="A0A6U4Z055"/>
<dbReference type="SMART" id="SM01411">
    <property type="entry name" value="Ephrin_rec_like"/>
    <property type="match status" value="1"/>
</dbReference>
<reference evidence="1" key="1">
    <citation type="submission" date="2021-01" db="EMBL/GenBank/DDBJ databases">
        <authorList>
            <person name="Corre E."/>
            <person name="Pelletier E."/>
            <person name="Niang G."/>
            <person name="Scheremetjew M."/>
            <person name="Finn R."/>
            <person name="Kale V."/>
            <person name="Holt S."/>
            <person name="Cochrane G."/>
            <person name="Meng A."/>
            <person name="Brown T."/>
            <person name="Cohen L."/>
        </authorList>
    </citation>
    <scope>NUCLEOTIDE SEQUENCE</scope>
    <source>
        <strain evidence="1">CCMP441</strain>
    </source>
</reference>
<evidence type="ECO:0008006" key="2">
    <source>
        <dbReference type="Google" id="ProtNLM"/>
    </source>
</evidence>
<sequence length="863" mass="92198">MDVVGLPYSVEEAVCYNDQVVGTTERCTQPDSVGTDQDDPCRQPMPFLCKRDGDLVCTKGYYGTAGAPPCTQCPVGTYSSASNSTACASCATGSDASSDRASCIVTVIVNASYTTNISACNVSSCVSTVSVETSASGSFANDTLTHGPDTASTCPSSLVVLVEFGDAYYEVINSTARRKLQQYKLACCGVEGLEPCSSLTDAMTTLSSYTPHERYAGLVNVASGYYPNDRDVMISRNVTITCPECAHPDPKLHVSDIFILTRCLHSAGNMFTEIFEGEVASSGQDNCDVSTFDNELLECPPGYALVEQDINPGLSRANLCVEYSYGPRKISEIFFLNKTFVNTTGFNCSAPDAPADCGEFVFVEYEELCPEGTEQLAQNVIDGVGNFNKVFMCVRRHGQEILTFINMTYWNQSDALTPKPEFVGDCTEIDFTDVWICVMKEQVPQAVLDPQGIGRVLNIQCSDCSVVVSNVTIQGGNVSQYQSFSEGFNISNSSDIASVCAPESSGGGAYIAGSASVSFTRVIFQNSSARCGGGVTVAGSATATLSNCSFYDNLAFGNQNQSAMGGAVFAREEAKRLAVRPLFEIGMWENPPLLKEMHAESAGPIQDMEKVVRRDSEAGLRVGLANCLFWRNAALSSGGSQRTFGGGVAVSNGQYEVSDCDLRYNTATDGDSISAVGESFFSSCNINDPPVALVAPSDCNVEVGEVRTSLKVTSSNFTQLALRPYTADQLLFTNTYITCSPGSTSICTVNYLNDTGWVNKFTGASARADASRLIAAPHPSINPDIPSTVDNTVPPPSHLYLSNSIAELDLRFSDQDDSERHIAAKLVHSPCLSPSAGAGLLCHVTRFLRLPCCRSDVSALEET</sequence>
<proteinExistence type="predicted"/>
<dbReference type="SUPFAM" id="SSF51126">
    <property type="entry name" value="Pectin lyase-like"/>
    <property type="match status" value="1"/>
</dbReference>
<name>A0A6U4Z055_HEMAN</name>
<protein>
    <recommendedName>
        <fullName evidence="2">Tyrosine-protein kinase ephrin type A/B receptor-like domain-containing protein</fullName>
    </recommendedName>
</protein>
<organism evidence="1">
    <name type="scientific">Hemiselmis andersenii</name>
    <name type="common">Cryptophyte alga</name>
    <dbReference type="NCBI Taxonomy" id="464988"/>
    <lineage>
        <taxon>Eukaryota</taxon>
        <taxon>Cryptophyceae</taxon>
        <taxon>Cryptomonadales</taxon>
        <taxon>Hemiselmidaceae</taxon>
        <taxon>Hemiselmis</taxon>
    </lineage>
</organism>
<dbReference type="EMBL" id="HBFK01017575">
    <property type="protein sequence ID" value="CAD8744359.1"/>
    <property type="molecule type" value="Transcribed_RNA"/>
</dbReference>